<reference evidence="2" key="1">
    <citation type="journal article" date="2019" name="bioRxiv">
        <title>The Genome of the Zebra Mussel, Dreissena polymorpha: A Resource for Invasive Species Research.</title>
        <authorList>
            <person name="McCartney M.A."/>
            <person name="Auch B."/>
            <person name="Kono T."/>
            <person name="Mallez S."/>
            <person name="Zhang Y."/>
            <person name="Obille A."/>
            <person name="Becker A."/>
            <person name="Abrahante J.E."/>
            <person name="Garbe J."/>
            <person name="Badalamenti J.P."/>
            <person name="Herman A."/>
            <person name="Mangelson H."/>
            <person name="Liachko I."/>
            <person name="Sullivan S."/>
            <person name="Sone E.D."/>
            <person name="Koren S."/>
            <person name="Silverstein K.A.T."/>
            <person name="Beckman K.B."/>
            <person name="Gohl D.M."/>
        </authorList>
    </citation>
    <scope>NUCLEOTIDE SEQUENCE</scope>
    <source>
        <strain evidence="2">Duluth1</strain>
        <tissue evidence="2">Whole animal</tissue>
    </source>
</reference>
<comment type="caution">
    <text evidence="2">The sequence shown here is derived from an EMBL/GenBank/DDBJ whole genome shotgun (WGS) entry which is preliminary data.</text>
</comment>
<accession>A0A9D4CI96</accession>
<protein>
    <submittedName>
        <fullName evidence="2">Uncharacterized protein</fullName>
    </submittedName>
</protein>
<dbReference type="EMBL" id="JAIWYP010000012">
    <property type="protein sequence ID" value="KAH3725144.1"/>
    <property type="molecule type" value="Genomic_DNA"/>
</dbReference>
<name>A0A9D4CI96_DREPO</name>
<dbReference type="AlphaFoldDB" id="A0A9D4CI96"/>
<evidence type="ECO:0000256" key="1">
    <source>
        <dbReference type="SAM" id="MobiDB-lite"/>
    </source>
</evidence>
<feature type="region of interest" description="Disordered" evidence="1">
    <location>
        <begin position="40"/>
        <end position="72"/>
    </location>
</feature>
<keyword evidence="3" id="KW-1185">Reference proteome</keyword>
<feature type="compositionally biased region" description="Acidic residues" evidence="1">
    <location>
        <begin position="48"/>
        <end position="60"/>
    </location>
</feature>
<feature type="non-terminal residue" evidence="2">
    <location>
        <position position="1"/>
    </location>
</feature>
<proteinExistence type="predicted"/>
<evidence type="ECO:0000313" key="3">
    <source>
        <dbReference type="Proteomes" id="UP000828390"/>
    </source>
</evidence>
<gene>
    <name evidence="2" type="ORF">DPMN_050977</name>
</gene>
<sequence length="121" mass="13868">FHRRRMTPSTPGASMPFLDINALRQMTDFRKKARKELSKIGLVMTDSSDTDSSPDSDSSSEESSCGKWGDDFQYGESTILAWHKERYFKNESAQLHPKPTFDLPQEKGSTGYNEEVKIRMR</sequence>
<evidence type="ECO:0000313" key="2">
    <source>
        <dbReference type="EMBL" id="KAH3725144.1"/>
    </source>
</evidence>
<reference evidence="2" key="2">
    <citation type="submission" date="2020-11" db="EMBL/GenBank/DDBJ databases">
        <authorList>
            <person name="McCartney M.A."/>
            <person name="Auch B."/>
            <person name="Kono T."/>
            <person name="Mallez S."/>
            <person name="Becker A."/>
            <person name="Gohl D.M."/>
            <person name="Silverstein K.A.T."/>
            <person name="Koren S."/>
            <person name="Bechman K.B."/>
            <person name="Herman A."/>
            <person name="Abrahante J.E."/>
            <person name="Garbe J."/>
        </authorList>
    </citation>
    <scope>NUCLEOTIDE SEQUENCE</scope>
    <source>
        <strain evidence="2">Duluth1</strain>
        <tissue evidence="2">Whole animal</tissue>
    </source>
</reference>
<feature type="region of interest" description="Disordered" evidence="1">
    <location>
        <begin position="96"/>
        <end position="121"/>
    </location>
</feature>
<dbReference type="Proteomes" id="UP000828390">
    <property type="component" value="Unassembled WGS sequence"/>
</dbReference>
<organism evidence="2 3">
    <name type="scientific">Dreissena polymorpha</name>
    <name type="common">Zebra mussel</name>
    <name type="synonym">Mytilus polymorpha</name>
    <dbReference type="NCBI Taxonomy" id="45954"/>
    <lineage>
        <taxon>Eukaryota</taxon>
        <taxon>Metazoa</taxon>
        <taxon>Spiralia</taxon>
        <taxon>Lophotrochozoa</taxon>
        <taxon>Mollusca</taxon>
        <taxon>Bivalvia</taxon>
        <taxon>Autobranchia</taxon>
        <taxon>Heteroconchia</taxon>
        <taxon>Euheterodonta</taxon>
        <taxon>Imparidentia</taxon>
        <taxon>Neoheterodontei</taxon>
        <taxon>Myida</taxon>
        <taxon>Dreissenoidea</taxon>
        <taxon>Dreissenidae</taxon>
        <taxon>Dreissena</taxon>
    </lineage>
</organism>